<sequence>MINASIKDLIKSCLLPELKENFDSALINKESFKSYYECLMIQLPVLFDWMHEQGTWLFSSKENDQEKQDIQGQLIILLSELSELSSFEAIYSWDSNSQLLANAERLLNRFEIPMSPKVEAIILNYYEEKLHKDKWKRNLGTIHGFARYLEHRFQGSFGMTQLCLNFSLAVALNVRTCHESHYKYLSTKIFHTMLDQGNANDIRKINIHSVIYDAALKDIFIMDSLLFVKSLWNCLLKCLNFYSDIDSFTWSQVDDLLEVLIRNVTLAPDSSTSLHLIAVINRLMVYFAINNRELEEKLKTDLTKMNCLKDFRLLFPQNTSYTCYRWAKSILQMFILESHKLKQSPDTSLKLLNELHHCYLVTILPINLCVVESHLVEFMDKFNIILMEVVRIQKENETILKAVTELLETFYLHLENCSKSSKLLKYKNAYCELFKHSPFLSYVSVM</sequence>
<dbReference type="Proteomes" id="UP000092445">
    <property type="component" value="Unassembled WGS sequence"/>
</dbReference>
<protein>
    <submittedName>
        <fullName evidence="1">Uncharacterized protein</fullName>
    </submittedName>
</protein>
<dbReference type="AlphaFoldDB" id="A0A1A9Z8B0"/>
<dbReference type="EnsemblMetazoa" id="GPAI006785-RA">
    <property type="protein sequence ID" value="GPAI006785-PA"/>
    <property type="gene ID" value="GPAI006785"/>
</dbReference>
<evidence type="ECO:0000313" key="1">
    <source>
        <dbReference type="EnsemblMetazoa" id="GPAI006785-PA"/>
    </source>
</evidence>
<keyword evidence="2" id="KW-1185">Reference proteome</keyword>
<name>A0A1A9Z8B0_GLOPL</name>
<proteinExistence type="predicted"/>
<dbReference type="STRING" id="7398.A0A1A9Z8B0"/>
<accession>A0A1A9Z8B0</accession>
<dbReference type="VEuPathDB" id="VectorBase:GPAI006785"/>
<reference evidence="2" key="1">
    <citation type="submission" date="2014-03" db="EMBL/GenBank/DDBJ databases">
        <authorList>
            <person name="Aksoy S."/>
            <person name="Warren W."/>
            <person name="Wilson R.K."/>
        </authorList>
    </citation>
    <scope>NUCLEOTIDE SEQUENCE [LARGE SCALE GENOMIC DNA]</scope>
    <source>
        <strain evidence="2">IAEA</strain>
    </source>
</reference>
<organism evidence="1 2">
    <name type="scientific">Glossina pallidipes</name>
    <name type="common">Tsetse fly</name>
    <dbReference type="NCBI Taxonomy" id="7398"/>
    <lineage>
        <taxon>Eukaryota</taxon>
        <taxon>Metazoa</taxon>
        <taxon>Ecdysozoa</taxon>
        <taxon>Arthropoda</taxon>
        <taxon>Hexapoda</taxon>
        <taxon>Insecta</taxon>
        <taxon>Pterygota</taxon>
        <taxon>Neoptera</taxon>
        <taxon>Endopterygota</taxon>
        <taxon>Diptera</taxon>
        <taxon>Brachycera</taxon>
        <taxon>Muscomorpha</taxon>
        <taxon>Hippoboscoidea</taxon>
        <taxon>Glossinidae</taxon>
        <taxon>Glossina</taxon>
    </lineage>
</organism>
<reference evidence="1" key="2">
    <citation type="submission" date="2020-05" db="UniProtKB">
        <authorList>
            <consortium name="EnsemblMetazoa"/>
        </authorList>
    </citation>
    <scope>IDENTIFICATION</scope>
    <source>
        <strain evidence="1">IAEA</strain>
    </source>
</reference>
<evidence type="ECO:0000313" key="2">
    <source>
        <dbReference type="Proteomes" id="UP000092445"/>
    </source>
</evidence>